<comment type="catalytic activity">
    <reaction evidence="12">
        <text>Preferential cleavage: (Ac)2-L-Lys-D-Ala-|-D-Ala. Also transpeptidation of peptidyl-alanyl moieties that are N-acyl substituents of D-alanine.</text>
        <dbReference type="EC" id="3.4.16.4"/>
    </reaction>
</comment>
<dbReference type="GO" id="GO:0009252">
    <property type="term" value="P:peptidoglycan biosynthetic process"/>
    <property type="evidence" value="ECO:0007669"/>
    <property type="project" value="UniProtKB-UniPathway"/>
</dbReference>
<dbReference type="SUPFAM" id="SSF69189">
    <property type="entry name" value="Penicillin-binding protein associated domain"/>
    <property type="match status" value="1"/>
</dbReference>
<evidence type="ECO:0000256" key="1">
    <source>
        <dbReference type="ARBA" id="ARBA00003217"/>
    </source>
</evidence>
<feature type="transmembrane region" description="Helical" evidence="13">
    <location>
        <begin position="409"/>
        <end position="431"/>
    </location>
</feature>
<dbReference type="Pfam" id="PF00768">
    <property type="entry name" value="Peptidase_S11"/>
    <property type="match status" value="1"/>
</dbReference>
<name>A0A644XGN9_9ZZZZ</name>
<dbReference type="InterPro" id="IPR001967">
    <property type="entry name" value="Peptidase_S11_N"/>
</dbReference>
<evidence type="ECO:0000256" key="2">
    <source>
        <dbReference type="ARBA" id="ARBA00004752"/>
    </source>
</evidence>
<keyword evidence="10" id="KW-0573">Peptidoglycan synthesis</keyword>
<gene>
    <name evidence="15" type="primary">dacF_4</name>
    <name evidence="15" type="ORF">SDC9_61292</name>
</gene>
<dbReference type="EC" id="3.4.16.4" evidence="4"/>
<dbReference type="PRINTS" id="PR00725">
    <property type="entry name" value="DADACBPTASE1"/>
</dbReference>
<evidence type="ECO:0000256" key="9">
    <source>
        <dbReference type="ARBA" id="ARBA00022960"/>
    </source>
</evidence>
<keyword evidence="9" id="KW-0133">Cell shape</keyword>
<evidence type="ECO:0000256" key="10">
    <source>
        <dbReference type="ARBA" id="ARBA00022984"/>
    </source>
</evidence>
<sequence length="452" mass="49581">MKKYCTRVFSFLLCAALLAGLLLPTAALAIPEMDVAASSAILVDADNGDILYEKEAHTRRYPASITKVMTALLTLEAIDRGELSLDKVVTVSSTSQAGLSDDGSSQNIKPGEQLTVEELLNCALVASANEACNILAEAVCGDISTFVDRMNQRAQELGMKDTHFANPHGLHNENHYSTAYDIWLMTAQAIKNSTFRTIVDTDQYRVPATNLSEERHFYNTNGLLSNWKYIGYTYSKAIGVKTGSTPEAGQCLVSAAVDTGRTLIAVVLGAQNVTKADGTIDRQAFSESSRLLQWGFANFKRITIIDETAKLREVKVTLSEEADYVLLSPSGKLEATLPADLKPEDFTQEVSVASESVAAPVEKGQVLGSVTLTYNGKSYGTLDLVASNSVSRSEKLYTLFRIKTFLEQLWVRLLLIALAVVILLLILRHLIFGKKRRRGRYKGYGGGKRRRY</sequence>
<dbReference type="UniPathway" id="UPA00219"/>
<dbReference type="GO" id="GO:0071555">
    <property type="term" value="P:cell wall organization"/>
    <property type="evidence" value="ECO:0007669"/>
    <property type="project" value="UniProtKB-KW"/>
</dbReference>
<keyword evidence="5 15" id="KW-0121">Carboxypeptidase</keyword>
<dbReference type="EMBL" id="VSSQ01002359">
    <property type="protein sequence ID" value="MPM14928.1"/>
    <property type="molecule type" value="Genomic_DNA"/>
</dbReference>
<evidence type="ECO:0000256" key="11">
    <source>
        <dbReference type="ARBA" id="ARBA00023316"/>
    </source>
</evidence>
<comment type="function">
    <text evidence="1">Removes C-terminal D-alanyl residues from sugar-peptide cell wall precursors.</text>
</comment>
<evidence type="ECO:0000256" key="12">
    <source>
        <dbReference type="ARBA" id="ARBA00034000"/>
    </source>
</evidence>
<protein>
    <recommendedName>
        <fullName evidence="4">serine-type D-Ala-D-Ala carboxypeptidase</fullName>
        <ecNumber evidence="4">3.4.16.4</ecNumber>
    </recommendedName>
</protein>
<organism evidence="15">
    <name type="scientific">bioreactor metagenome</name>
    <dbReference type="NCBI Taxonomy" id="1076179"/>
    <lineage>
        <taxon>unclassified sequences</taxon>
        <taxon>metagenomes</taxon>
        <taxon>ecological metagenomes</taxon>
    </lineage>
</organism>
<dbReference type="SMART" id="SM00936">
    <property type="entry name" value="PBP5_C"/>
    <property type="match status" value="1"/>
</dbReference>
<accession>A0A644XGN9</accession>
<dbReference type="SUPFAM" id="SSF56601">
    <property type="entry name" value="beta-lactamase/transpeptidase-like"/>
    <property type="match status" value="1"/>
</dbReference>
<keyword evidence="13" id="KW-0472">Membrane</keyword>
<dbReference type="InterPro" id="IPR018044">
    <property type="entry name" value="Peptidase_S11"/>
</dbReference>
<keyword evidence="13" id="KW-1133">Transmembrane helix</keyword>
<dbReference type="InterPro" id="IPR015956">
    <property type="entry name" value="Peniciliin-bd_prot_C_sf"/>
</dbReference>
<evidence type="ECO:0000256" key="4">
    <source>
        <dbReference type="ARBA" id="ARBA00012448"/>
    </source>
</evidence>
<dbReference type="GO" id="GO:0008360">
    <property type="term" value="P:regulation of cell shape"/>
    <property type="evidence" value="ECO:0007669"/>
    <property type="project" value="UniProtKB-KW"/>
</dbReference>
<evidence type="ECO:0000256" key="5">
    <source>
        <dbReference type="ARBA" id="ARBA00022645"/>
    </source>
</evidence>
<reference evidence="15" key="1">
    <citation type="submission" date="2019-08" db="EMBL/GenBank/DDBJ databases">
        <authorList>
            <person name="Kucharzyk K."/>
            <person name="Murdoch R.W."/>
            <person name="Higgins S."/>
            <person name="Loffler F."/>
        </authorList>
    </citation>
    <scope>NUCLEOTIDE SEQUENCE</scope>
</reference>
<dbReference type="PANTHER" id="PTHR21581">
    <property type="entry name" value="D-ALANYL-D-ALANINE CARBOXYPEPTIDASE"/>
    <property type="match status" value="1"/>
</dbReference>
<comment type="similarity">
    <text evidence="3">Belongs to the peptidase S11 family.</text>
</comment>
<dbReference type="AlphaFoldDB" id="A0A644XGN9"/>
<evidence type="ECO:0000256" key="7">
    <source>
        <dbReference type="ARBA" id="ARBA00022729"/>
    </source>
</evidence>
<evidence type="ECO:0000313" key="15">
    <source>
        <dbReference type="EMBL" id="MPM14928.1"/>
    </source>
</evidence>
<comment type="caution">
    <text evidence="15">The sequence shown here is derived from an EMBL/GenBank/DDBJ whole genome shotgun (WGS) entry which is preliminary data.</text>
</comment>
<keyword evidence="11" id="KW-0961">Cell wall biogenesis/degradation</keyword>
<dbReference type="Pfam" id="PF07943">
    <property type="entry name" value="PBP5_C"/>
    <property type="match status" value="1"/>
</dbReference>
<keyword evidence="7" id="KW-0732">Signal</keyword>
<proteinExistence type="inferred from homology"/>
<dbReference type="PANTHER" id="PTHR21581:SF6">
    <property type="entry name" value="TRAFFICKING PROTEIN PARTICLE COMPLEX SUBUNIT 12"/>
    <property type="match status" value="1"/>
</dbReference>
<feature type="domain" description="Peptidase S11 D-Ala-D-Ala carboxypeptidase A C-terminal" evidence="14">
    <location>
        <begin position="299"/>
        <end position="392"/>
    </location>
</feature>
<evidence type="ECO:0000256" key="3">
    <source>
        <dbReference type="ARBA" id="ARBA00007164"/>
    </source>
</evidence>
<dbReference type="InterPro" id="IPR012338">
    <property type="entry name" value="Beta-lactam/transpept-like"/>
</dbReference>
<keyword evidence="13" id="KW-0812">Transmembrane</keyword>
<comment type="pathway">
    <text evidence="2">Cell wall biogenesis; peptidoglycan biosynthesis.</text>
</comment>
<dbReference type="InterPro" id="IPR037167">
    <property type="entry name" value="Peptidase_S11_C_sf"/>
</dbReference>
<dbReference type="Gene3D" id="3.40.710.10">
    <property type="entry name" value="DD-peptidase/beta-lactamase superfamily"/>
    <property type="match status" value="1"/>
</dbReference>
<evidence type="ECO:0000256" key="13">
    <source>
        <dbReference type="SAM" id="Phobius"/>
    </source>
</evidence>
<dbReference type="Gene3D" id="2.60.410.10">
    <property type="entry name" value="D-Ala-D-Ala carboxypeptidase, C-terminal domain"/>
    <property type="match status" value="1"/>
</dbReference>
<dbReference type="GO" id="GO:0006508">
    <property type="term" value="P:proteolysis"/>
    <property type="evidence" value="ECO:0007669"/>
    <property type="project" value="UniProtKB-KW"/>
</dbReference>
<keyword evidence="6" id="KW-0645">Protease</keyword>
<evidence type="ECO:0000256" key="6">
    <source>
        <dbReference type="ARBA" id="ARBA00022670"/>
    </source>
</evidence>
<evidence type="ECO:0000256" key="8">
    <source>
        <dbReference type="ARBA" id="ARBA00022801"/>
    </source>
</evidence>
<dbReference type="GO" id="GO:0009002">
    <property type="term" value="F:serine-type D-Ala-D-Ala carboxypeptidase activity"/>
    <property type="evidence" value="ECO:0007669"/>
    <property type="project" value="UniProtKB-EC"/>
</dbReference>
<dbReference type="InterPro" id="IPR012907">
    <property type="entry name" value="Peptidase_S11_C"/>
</dbReference>
<evidence type="ECO:0000259" key="14">
    <source>
        <dbReference type="SMART" id="SM00936"/>
    </source>
</evidence>
<keyword evidence="8 15" id="KW-0378">Hydrolase</keyword>